<dbReference type="Proteomes" id="UP000278981">
    <property type="component" value="Unassembled WGS sequence"/>
</dbReference>
<dbReference type="EMBL" id="QDGB01000269">
    <property type="protein sequence ID" value="RQX15855.1"/>
    <property type="molecule type" value="Genomic_DNA"/>
</dbReference>
<feature type="region of interest" description="Disordered" evidence="1">
    <location>
        <begin position="1"/>
        <end position="84"/>
    </location>
</feature>
<feature type="compositionally biased region" description="Low complexity" evidence="1">
    <location>
        <begin position="25"/>
        <end position="55"/>
    </location>
</feature>
<name>A0A3N9XRX4_9ACTN</name>
<evidence type="ECO:0000313" key="2">
    <source>
        <dbReference type="EMBL" id="RQX15855.1"/>
    </source>
</evidence>
<gene>
    <name evidence="2" type="ORF">DDE19_17740</name>
</gene>
<reference evidence="2 3" key="1">
    <citation type="submission" date="2018-04" db="EMBL/GenBank/DDBJ databases">
        <title>Micromonosporas from Atacama Desert.</title>
        <authorList>
            <person name="Carro L."/>
            <person name="Klenk H.-P."/>
            <person name="Goodfellow M."/>
        </authorList>
    </citation>
    <scope>NUCLEOTIDE SEQUENCE [LARGE SCALE GENOMIC DNA]</scope>
    <source>
        <strain evidence="2 3">LB19</strain>
    </source>
</reference>
<feature type="compositionally biased region" description="Polar residues" evidence="1">
    <location>
        <begin position="57"/>
        <end position="68"/>
    </location>
</feature>
<organism evidence="2 3">
    <name type="scientific">Micromonospora ureilytica</name>
    <dbReference type="NCBI Taxonomy" id="709868"/>
    <lineage>
        <taxon>Bacteria</taxon>
        <taxon>Bacillati</taxon>
        <taxon>Actinomycetota</taxon>
        <taxon>Actinomycetes</taxon>
        <taxon>Micromonosporales</taxon>
        <taxon>Micromonosporaceae</taxon>
        <taxon>Micromonospora</taxon>
    </lineage>
</organism>
<proteinExistence type="predicted"/>
<dbReference type="Gene3D" id="2.60.120.560">
    <property type="entry name" value="Exo-inulinase, domain 1"/>
    <property type="match status" value="1"/>
</dbReference>
<evidence type="ECO:0000256" key="1">
    <source>
        <dbReference type="SAM" id="MobiDB-lite"/>
    </source>
</evidence>
<comment type="caution">
    <text evidence="2">The sequence shown here is derived from an EMBL/GenBank/DDBJ whole genome shotgun (WGS) entry which is preliminary data.</text>
</comment>
<evidence type="ECO:0000313" key="3">
    <source>
        <dbReference type="Proteomes" id="UP000278981"/>
    </source>
</evidence>
<evidence type="ECO:0008006" key="4">
    <source>
        <dbReference type="Google" id="ProtNLM"/>
    </source>
</evidence>
<protein>
    <recommendedName>
        <fullName evidence="4">3-keto-disaccharide hydrolase domain-containing protein</fullName>
    </recommendedName>
</protein>
<accession>A0A3N9XRX4</accession>
<sequence>MAGSVFTFLEGRLPGGQPSPPRAETTTVPAQVPTVPVPSSASATPTPTASVRPSANPKATPNPATRSTAARPGSSGKNGTPRSPYVAASKFQRFGGTHGPFTLVADGTTLRIDTPDSNDSQWGAYLKDHMMCDGTVEFDVRLGAGAVDYYGLAVLPRGGLDNDQANGDAIILYLDSDGSFIAKFSSLPTPGVGGVGGGSYPVADLRQTRHVVVSARGSTYSVKVDGIPAGEFAETESVGCGKLTLAAWGGATAHIEDVLVR</sequence>
<dbReference type="AlphaFoldDB" id="A0A3N9XRX4"/>